<gene>
    <name evidence="3" type="ORF">SAMN05444392_105159</name>
</gene>
<organism evidence="3 4">
    <name type="scientific">Seinonella peptonophila</name>
    <dbReference type="NCBI Taxonomy" id="112248"/>
    <lineage>
        <taxon>Bacteria</taxon>
        <taxon>Bacillati</taxon>
        <taxon>Bacillota</taxon>
        <taxon>Bacilli</taxon>
        <taxon>Bacillales</taxon>
        <taxon>Thermoactinomycetaceae</taxon>
        <taxon>Seinonella</taxon>
    </lineage>
</organism>
<dbReference type="STRING" id="112248.SAMN05444392_105159"/>
<dbReference type="GO" id="GO:0030435">
    <property type="term" value="P:sporulation resulting in formation of a cellular spore"/>
    <property type="evidence" value="ECO:0007669"/>
    <property type="project" value="InterPro"/>
</dbReference>
<evidence type="ECO:0000259" key="2">
    <source>
        <dbReference type="Pfam" id="PF08486"/>
    </source>
</evidence>
<dbReference type="InterPro" id="IPR013486">
    <property type="entry name" value="SpoIID/LytB"/>
</dbReference>
<evidence type="ECO:0000313" key="4">
    <source>
        <dbReference type="Proteomes" id="UP000184476"/>
    </source>
</evidence>
<feature type="transmembrane region" description="Helical" evidence="1">
    <location>
        <begin position="6"/>
        <end position="26"/>
    </location>
</feature>
<dbReference type="EMBL" id="FQVL01000005">
    <property type="protein sequence ID" value="SHE96497.1"/>
    <property type="molecule type" value="Genomic_DNA"/>
</dbReference>
<keyword evidence="4" id="KW-1185">Reference proteome</keyword>
<sequence length="330" mass="37733">MRISWFGWMIGLMLCFFLVPTLLVNWTTPAIWQKAEPVIAQQAQQKVKVYLVDEHRTITLPLEQYVAGVVAAEMPIEFAFEALKAQALTARTYIAKRLEEDRSDMRRWGADAAEAMVTDTVQHQAYITEQKLRSKWGNHFRENWNKVRKAVTETEGQIIAYRDKPIYAAFFSTSNGYTENAEDYFSNAYPYLRSVPSPWDRQSPKYRHLTRTTIQQMIHKLEAKTGRKISLSASKMTPIAQIQALTAGKRVARMKIGDQTFTGREVRDALQLPSSDFTCWRRGKQVWILSHGYGHGVGMSQWGANYMAEQGNTAAQIIAHYYPGVQIKGL</sequence>
<evidence type="ECO:0000313" key="3">
    <source>
        <dbReference type="EMBL" id="SHE96497.1"/>
    </source>
</evidence>
<keyword evidence="1" id="KW-0472">Membrane</keyword>
<dbReference type="NCBIfam" id="TIGR02669">
    <property type="entry name" value="SpoIID_LytB"/>
    <property type="match status" value="1"/>
</dbReference>
<name>A0A1M4XSF5_9BACL</name>
<proteinExistence type="predicted"/>
<accession>A0A1M4XSF5</accession>
<dbReference type="NCBIfam" id="TIGR02870">
    <property type="entry name" value="spore_II_D"/>
    <property type="match status" value="1"/>
</dbReference>
<dbReference type="PANTHER" id="PTHR30032:SF4">
    <property type="entry name" value="AMIDASE ENHANCER"/>
    <property type="match status" value="1"/>
</dbReference>
<dbReference type="Proteomes" id="UP000184476">
    <property type="component" value="Unassembled WGS sequence"/>
</dbReference>
<reference evidence="3 4" key="1">
    <citation type="submission" date="2016-11" db="EMBL/GenBank/DDBJ databases">
        <authorList>
            <person name="Jaros S."/>
            <person name="Januszkiewicz K."/>
            <person name="Wedrychowicz H."/>
        </authorList>
    </citation>
    <scope>NUCLEOTIDE SEQUENCE [LARGE SCALE GENOMIC DNA]</scope>
    <source>
        <strain evidence="3 4">DSM 44666</strain>
    </source>
</reference>
<dbReference type="PANTHER" id="PTHR30032">
    <property type="entry name" value="N-ACETYLMURAMOYL-L-ALANINE AMIDASE-RELATED"/>
    <property type="match status" value="1"/>
</dbReference>
<dbReference type="GO" id="GO:0030288">
    <property type="term" value="C:outer membrane-bounded periplasmic space"/>
    <property type="evidence" value="ECO:0007669"/>
    <property type="project" value="TreeGrafter"/>
</dbReference>
<protein>
    <submittedName>
        <fullName evidence="3">Stage II sporulation protein D</fullName>
    </submittedName>
</protein>
<keyword evidence="1" id="KW-1133">Transmembrane helix</keyword>
<feature type="domain" description="Sporulation stage II protein D amidase enhancer LytB N-terminal" evidence="2">
    <location>
        <begin position="59"/>
        <end position="161"/>
    </location>
</feature>
<dbReference type="InterPro" id="IPR051922">
    <property type="entry name" value="Bact_Sporulation_Assoc"/>
</dbReference>
<dbReference type="RefSeq" id="WP_245815568.1">
    <property type="nucleotide sequence ID" value="NZ_FQVL01000005.1"/>
</dbReference>
<dbReference type="InterPro" id="IPR014225">
    <property type="entry name" value="Spore_II_D_firmicutes"/>
</dbReference>
<dbReference type="InterPro" id="IPR013693">
    <property type="entry name" value="SpoIID/LytB_N"/>
</dbReference>
<dbReference type="Pfam" id="PF08486">
    <property type="entry name" value="SpoIID"/>
    <property type="match status" value="1"/>
</dbReference>
<keyword evidence="1" id="KW-0812">Transmembrane</keyword>
<evidence type="ECO:0000256" key="1">
    <source>
        <dbReference type="SAM" id="Phobius"/>
    </source>
</evidence>
<dbReference type="AlphaFoldDB" id="A0A1M4XSF5"/>